<keyword evidence="3 8" id="KW-0489">Methyltransferase</keyword>
<dbReference type="InterPro" id="IPR041532">
    <property type="entry name" value="RlmI-like_PUA"/>
</dbReference>
<comment type="similarity">
    <text evidence="6">Belongs to the methyltransferase superfamily. RlmI family.</text>
</comment>
<protein>
    <submittedName>
        <fullName evidence="8">SAM-dependent methyltransferase</fullName>
    </submittedName>
</protein>
<evidence type="ECO:0000256" key="3">
    <source>
        <dbReference type="ARBA" id="ARBA00022603"/>
    </source>
</evidence>
<dbReference type="SUPFAM" id="SSF88697">
    <property type="entry name" value="PUA domain-like"/>
    <property type="match status" value="1"/>
</dbReference>
<dbReference type="SUPFAM" id="SSF53335">
    <property type="entry name" value="S-adenosyl-L-methionine-dependent methyltransferases"/>
    <property type="match status" value="1"/>
</dbReference>
<evidence type="ECO:0000256" key="1">
    <source>
        <dbReference type="ARBA" id="ARBA00004496"/>
    </source>
</evidence>
<proteinExistence type="inferred from homology"/>
<dbReference type="Gene3D" id="2.30.130.10">
    <property type="entry name" value="PUA domain"/>
    <property type="match status" value="1"/>
</dbReference>
<dbReference type="GO" id="GO:0008168">
    <property type="term" value="F:methyltransferase activity"/>
    <property type="evidence" value="ECO:0007669"/>
    <property type="project" value="UniProtKB-KW"/>
</dbReference>
<comment type="caution">
    <text evidence="8">The sequence shown here is derived from an EMBL/GenBank/DDBJ whole genome shotgun (WGS) entry which is preliminary data.</text>
</comment>
<evidence type="ECO:0000259" key="7">
    <source>
        <dbReference type="Pfam" id="PF17785"/>
    </source>
</evidence>
<dbReference type="AlphaFoldDB" id="T0Z8S6"/>
<gene>
    <name evidence="8" type="ORF">B1A_15119</name>
</gene>
<reference evidence="8" key="1">
    <citation type="submission" date="2013-08" db="EMBL/GenBank/DDBJ databases">
        <authorList>
            <person name="Mendez C."/>
            <person name="Richter M."/>
            <person name="Ferrer M."/>
            <person name="Sanchez J."/>
        </authorList>
    </citation>
    <scope>NUCLEOTIDE SEQUENCE</scope>
</reference>
<keyword evidence="2" id="KW-0963">Cytoplasm</keyword>
<comment type="subcellular location">
    <subcellularLocation>
        <location evidence="1">Cytoplasm</location>
    </subcellularLocation>
</comment>
<dbReference type="PANTHER" id="PTHR42873:SF1">
    <property type="entry name" value="S-ADENOSYLMETHIONINE-DEPENDENT METHYLTRANSFERASE DOMAIN-CONTAINING PROTEIN"/>
    <property type="match status" value="1"/>
</dbReference>
<evidence type="ECO:0000256" key="6">
    <source>
        <dbReference type="ARBA" id="ARBA00038091"/>
    </source>
</evidence>
<dbReference type="EMBL" id="AUZX01011092">
    <property type="protein sequence ID" value="EQD44391.1"/>
    <property type="molecule type" value="Genomic_DNA"/>
</dbReference>
<evidence type="ECO:0000256" key="5">
    <source>
        <dbReference type="ARBA" id="ARBA00022691"/>
    </source>
</evidence>
<evidence type="ECO:0000256" key="2">
    <source>
        <dbReference type="ARBA" id="ARBA00022490"/>
    </source>
</evidence>
<dbReference type="GO" id="GO:0032259">
    <property type="term" value="P:methylation"/>
    <property type="evidence" value="ECO:0007669"/>
    <property type="project" value="UniProtKB-KW"/>
</dbReference>
<evidence type="ECO:0000313" key="8">
    <source>
        <dbReference type="EMBL" id="EQD44391.1"/>
    </source>
</evidence>
<name>T0Z8S6_9ZZZZ</name>
<organism evidence="8">
    <name type="scientific">mine drainage metagenome</name>
    <dbReference type="NCBI Taxonomy" id="410659"/>
    <lineage>
        <taxon>unclassified sequences</taxon>
        <taxon>metagenomes</taxon>
        <taxon>ecological metagenomes</taxon>
    </lineage>
</organism>
<dbReference type="GO" id="GO:0003723">
    <property type="term" value="F:RNA binding"/>
    <property type="evidence" value="ECO:0007669"/>
    <property type="project" value="InterPro"/>
</dbReference>
<dbReference type="PANTHER" id="PTHR42873">
    <property type="entry name" value="RIBOSOMAL RNA LARGE SUBUNIT METHYLTRANSFERASE"/>
    <property type="match status" value="1"/>
</dbReference>
<dbReference type="InterPro" id="IPR036974">
    <property type="entry name" value="PUA_sf"/>
</dbReference>
<accession>T0Z8S6</accession>
<feature type="domain" description="RlmI-like PUA" evidence="7">
    <location>
        <begin position="1"/>
        <end position="48"/>
    </location>
</feature>
<evidence type="ECO:0000256" key="4">
    <source>
        <dbReference type="ARBA" id="ARBA00022679"/>
    </source>
</evidence>
<dbReference type="CDD" id="cd11572">
    <property type="entry name" value="RlmI_M_like"/>
    <property type="match status" value="1"/>
</dbReference>
<dbReference type="Gene3D" id="3.30.750.80">
    <property type="entry name" value="RNA methyltransferase domain (HRMD) like"/>
    <property type="match status" value="1"/>
</dbReference>
<feature type="non-terminal residue" evidence="8">
    <location>
        <position position="1"/>
    </location>
</feature>
<reference evidence="8" key="2">
    <citation type="journal article" date="2014" name="ISME J.">
        <title>Microbial stratification in low pH oxic and suboxic macroscopic growths along an acid mine drainage.</title>
        <authorList>
            <person name="Mendez-Garcia C."/>
            <person name="Mesa V."/>
            <person name="Sprenger R.R."/>
            <person name="Richter M."/>
            <person name="Diez M.S."/>
            <person name="Solano J."/>
            <person name="Bargiela R."/>
            <person name="Golyshina O.V."/>
            <person name="Manteca A."/>
            <person name="Ramos J.L."/>
            <person name="Gallego J.R."/>
            <person name="Llorente I."/>
            <person name="Martins Dos Santos V.A."/>
            <person name="Jensen O.N."/>
            <person name="Pelaez A.I."/>
            <person name="Sanchez J."/>
            <person name="Ferrer M."/>
        </authorList>
    </citation>
    <scope>NUCLEOTIDE SEQUENCE</scope>
</reference>
<keyword evidence="4 8" id="KW-0808">Transferase</keyword>
<sequence length="191" mass="20917">FSNEVADATPLRAFSAGELARVESYRGQFLGHAYVNPHALICARIVSRTAAQPVDQALIERRLRHALALRERLHGAPYYRLVFGESDGLPGLVLDRYGEILVGQIATAGMEALRPTVEAAVRRSLAPSALFWKNDSGARTLEGLPQEAHTAFGEIPAELAVREANLQFLALRSRRDRRPDGSTISVPIEHG</sequence>
<dbReference type="InterPro" id="IPR029063">
    <property type="entry name" value="SAM-dependent_MTases_sf"/>
</dbReference>
<dbReference type="InterPro" id="IPR015947">
    <property type="entry name" value="PUA-like_sf"/>
</dbReference>
<dbReference type="Pfam" id="PF17785">
    <property type="entry name" value="PUA_3"/>
    <property type="match status" value="1"/>
</dbReference>
<keyword evidence="5" id="KW-0949">S-adenosyl-L-methionine</keyword>